<evidence type="ECO:0008006" key="4">
    <source>
        <dbReference type="Google" id="ProtNLM"/>
    </source>
</evidence>
<sequence>MRPALAVPVVATWLAGLPAQAQDFIETAGPLDDDSFYRLVACAAPPGGACTKRLIRWPATRPLRVGLARIDRAYLGGKQNRARAALTRAVQYLNAAGAGIALTEVPEGAETDIAIYLVDTDGSAPIAGTGIAGLDGATVPGARVVVWSRPDTRRILRARIVFSTRLPIQHYESAMLEEITQALGLLTDIRNPHYEGVSIFSQDSNASKTLGAQDIMVLRRHYPPQE</sequence>
<accession>A0A0W7WE47</accession>
<gene>
    <name evidence="2" type="ORF">AVJ23_20970</name>
</gene>
<keyword evidence="1" id="KW-0732">Signal</keyword>
<reference evidence="2 3" key="1">
    <citation type="submission" date="2015-12" db="EMBL/GenBank/DDBJ databases">
        <authorList>
            <person name="Shamseldin A."/>
            <person name="Moawad H."/>
            <person name="Abd El-Rahim W.M."/>
            <person name="Sadowsky M.J."/>
        </authorList>
    </citation>
    <scope>NUCLEOTIDE SEQUENCE [LARGE SCALE GENOMIC DNA]</scope>
    <source>
        <strain evidence="2 3">SJ5A-1</strain>
    </source>
</reference>
<organism evidence="2 3">
    <name type="scientific">Pseudoponticoccus marisrubri</name>
    <dbReference type="NCBI Taxonomy" id="1685382"/>
    <lineage>
        <taxon>Bacteria</taxon>
        <taxon>Pseudomonadati</taxon>
        <taxon>Pseudomonadota</taxon>
        <taxon>Alphaproteobacteria</taxon>
        <taxon>Rhodobacterales</taxon>
        <taxon>Roseobacteraceae</taxon>
        <taxon>Pseudoponticoccus</taxon>
    </lineage>
</organism>
<name>A0A0W7WE47_9RHOB</name>
<feature type="signal peptide" evidence="1">
    <location>
        <begin position="1"/>
        <end position="21"/>
    </location>
</feature>
<dbReference type="OrthoDB" id="7861229at2"/>
<protein>
    <recommendedName>
        <fullName evidence="4">DUF2927 domain-containing protein</fullName>
    </recommendedName>
</protein>
<dbReference type="AlphaFoldDB" id="A0A0W7WE47"/>
<keyword evidence="3" id="KW-1185">Reference proteome</keyword>
<evidence type="ECO:0000313" key="3">
    <source>
        <dbReference type="Proteomes" id="UP000054396"/>
    </source>
</evidence>
<dbReference type="EMBL" id="LPXO01000023">
    <property type="protein sequence ID" value="KUF08793.1"/>
    <property type="molecule type" value="Genomic_DNA"/>
</dbReference>
<dbReference type="Proteomes" id="UP000054396">
    <property type="component" value="Unassembled WGS sequence"/>
</dbReference>
<evidence type="ECO:0000313" key="2">
    <source>
        <dbReference type="EMBL" id="KUF08793.1"/>
    </source>
</evidence>
<feature type="chain" id="PRO_5006936177" description="DUF2927 domain-containing protein" evidence="1">
    <location>
        <begin position="22"/>
        <end position="226"/>
    </location>
</feature>
<dbReference type="InterPro" id="IPR021323">
    <property type="entry name" value="DUF2927"/>
</dbReference>
<proteinExistence type="predicted"/>
<dbReference type="STRING" id="1685382.AVJ23_20970"/>
<dbReference type="RefSeq" id="WP_058864196.1">
    <property type="nucleotide sequence ID" value="NZ_LPXO01000023.1"/>
</dbReference>
<dbReference type="Pfam" id="PF11150">
    <property type="entry name" value="DUF2927"/>
    <property type="match status" value="1"/>
</dbReference>
<evidence type="ECO:0000256" key="1">
    <source>
        <dbReference type="SAM" id="SignalP"/>
    </source>
</evidence>
<comment type="caution">
    <text evidence="2">The sequence shown here is derived from an EMBL/GenBank/DDBJ whole genome shotgun (WGS) entry which is preliminary data.</text>
</comment>